<keyword evidence="3" id="KW-0067">ATP-binding</keyword>
<proteinExistence type="inferred from homology"/>
<dbReference type="RefSeq" id="WP_184748978.1">
    <property type="nucleotide sequence ID" value="NZ_JACHGJ010000024.1"/>
</dbReference>
<dbReference type="SUPFAM" id="SSF52540">
    <property type="entry name" value="P-loop containing nucleoside triphosphate hydrolases"/>
    <property type="match status" value="1"/>
</dbReference>
<dbReference type="Gene3D" id="3.40.50.300">
    <property type="entry name" value="P-loop containing nucleotide triphosphate hydrolases"/>
    <property type="match status" value="1"/>
</dbReference>
<dbReference type="SMART" id="SM00382">
    <property type="entry name" value="AAA"/>
    <property type="match status" value="1"/>
</dbReference>
<dbReference type="AlphaFoldDB" id="A0A841RBF8"/>
<reference evidence="5 6" key="1">
    <citation type="submission" date="2020-08" db="EMBL/GenBank/DDBJ databases">
        <title>Genomic Encyclopedia of Type Strains, Phase IV (KMG-IV): sequencing the most valuable type-strain genomes for metagenomic binning, comparative biology and taxonomic classification.</title>
        <authorList>
            <person name="Goeker M."/>
        </authorList>
    </citation>
    <scope>NUCLEOTIDE SEQUENCE [LARGE SCALE GENOMIC DNA]</scope>
    <source>
        <strain evidence="5 6">DSM 2461</strain>
    </source>
</reference>
<dbReference type="GO" id="GO:0006260">
    <property type="term" value="P:DNA replication"/>
    <property type="evidence" value="ECO:0007669"/>
    <property type="project" value="TreeGrafter"/>
</dbReference>
<dbReference type="NCBIfam" id="NF038214">
    <property type="entry name" value="IS21_help_AAA"/>
    <property type="match status" value="1"/>
</dbReference>
<dbReference type="CDD" id="cd00009">
    <property type="entry name" value="AAA"/>
    <property type="match status" value="1"/>
</dbReference>
<organism evidence="5 6">
    <name type="scientific">Spirochaeta isovalerica</name>
    <dbReference type="NCBI Taxonomy" id="150"/>
    <lineage>
        <taxon>Bacteria</taxon>
        <taxon>Pseudomonadati</taxon>
        <taxon>Spirochaetota</taxon>
        <taxon>Spirochaetia</taxon>
        <taxon>Spirochaetales</taxon>
        <taxon>Spirochaetaceae</taxon>
        <taxon>Spirochaeta</taxon>
    </lineage>
</organism>
<dbReference type="PIRSF" id="PIRSF003073">
    <property type="entry name" value="DNAC_TnpB_IstB"/>
    <property type="match status" value="1"/>
</dbReference>
<dbReference type="PANTHER" id="PTHR30050">
    <property type="entry name" value="CHROMOSOMAL REPLICATION INITIATOR PROTEIN DNAA"/>
    <property type="match status" value="1"/>
</dbReference>
<name>A0A841RBF8_9SPIO</name>
<evidence type="ECO:0000259" key="4">
    <source>
        <dbReference type="SMART" id="SM00382"/>
    </source>
</evidence>
<evidence type="ECO:0000313" key="5">
    <source>
        <dbReference type="EMBL" id="MBB6482744.1"/>
    </source>
</evidence>
<keyword evidence="6" id="KW-1185">Reference proteome</keyword>
<dbReference type="InterPro" id="IPR002611">
    <property type="entry name" value="IstB_ATP-bd"/>
</dbReference>
<dbReference type="Proteomes" id="UP000587760">
    <property type="component" value="Unassembled WGS sequence"/>
</dbReference>
<gene>
    <name evidence="5" type="ORF">HNR50_004451</name>
</gene>
<dbReference type="InterPro" id="IPR047661">
    <property type="entry name" value="IstB"/>
</dbReference>
<dbReference type="Pfam" id="PF01695">
    <property type="entry name" value="IstB_IS21"/>
    <property type="match status" value="1"/>
</dbReference>
<keyword evidence="2" id="KW-0547">Nucleotide-binding</keyword>
<evidence type="ECO:0000256" key="2">
    <source>
        <dbReference type="ARBA" id="ARBA00022741"/>
    </source>
</evidence>
<dbReference type="GO" id="GO:0005524">
    <property type="term" value="F:ATP binding"/>
    <property type="evidence" value="ECO:0007669"/>
    <property type="project" value="UniProtKB-KW"/>
</dbReference>
<dbReference type="InterPro" id="IPR003593">
    <property type="entry name" value="AAA+_ATPase"/>
</dbReference>
<dbReference type="PANTHER" id="PTHR30050:SF4">
    <property type="entry name" value="ATP-BINDING PROTEIN RV3427C IN INSERTION SEQUENCE-RELATED"/>
    <property type="match status" value="1"/>
</dbReference>
<evidence type="ECO:0000313" key="6">
    <source>
        <dbReference type="Proteomes" id="UP000587760"/>
    </source>
</evidence>
<evidence type="ECO:0000256" key="1">
    <source>
        <dbReference type="ARBA" id="ARBA00008059"/>
    </source>
</evidence>
<comment type="similarity">
    <text evidence="1">Belongs to the IS21/IS1162 putative ATP-binding protein family.</text>
</comment>
<accession>A0A841RBF8</accession>
<evidence type="ECO:0000256" key="3">
    <source>
        <dbReference type="ARBA" id="ARBA00022840"/>
    </source>
</evidence>
<dbReference type="InterPro" id="IPR027417">
    <property type="entry name" value="P-loop_NTPase"/>
</dbReference>
<feature type="domain" description="AAA+ ATPase" evidence="4">
    <location>
        <begin position="99"/>
        <end position="230"/>
    </location>
</feature>
<comment type="caution">
    <text evidence="5">The sequence shown here is derived from an EMBL/GenBank/DDBJ whole genome shotgun (WGS) entry which is preliminary data.</text>
</comment>
<dbReference type="InterPro" id="IPR028350">
    <property type="entry name" value="DNAC/IstB-like"/>
</dbReference>
<protein>
    <submittedName>
        <fullName evidence="5">DNA replication protein DnaC</fullName>
    </submittedName>
</protein>
<sequence length="246" mass="28186">MNNNQATMAKMSEMKLYGMARAFQNILETGMNEKFTIDELLTQLVDTEWEDRTLRKQERLMKAAGFRYQASVEELDYELDRHLDKNLILRLVDCNWIKQGKDILVTGPTGVGKSFIASALGHQACSLGYRTVYSLTSRLFQQLSVGKKEGKYLKELAKIYRADLLILEDFGLSPFNQEKRLELLDILEDRHGRKSTIIVSQLPVCSWHGVIGESTIADAIMDRIVYDSFRIDLDGDSVRGKMRRKP</sequence>
<dbReference type="EMBL" id="JACHGJ010000024">
    <property type="protein sequence ID" value="MBB6482744.1"/>
    <property type="molecule type" value="Genomic_DNA"/>
</dbReference>